<accession>A0A821TA40</accession>
<feature type="non-terminal residue" evidence="1">
    <location>
        <position position="92"/>
    </location>
</feature>
<dbReference type="InterPro" id="IPR043502">
    <property type="entry name" value="DNA/RNA_pol_sf"/>
</dbReference>
<dbReference type="PANTHER" id="PTHR33064">
    <property type="entry name" value="POL PROTEIN"/>
    <property type="match status" value="1"/>
</dbReference>
<evidence type="ECO:0000313" key="2">
    <source>
        <dbReference type="Proteomes" id="UP000663873"/>
    </source>
</evidence>
<protein>
    <recommendedName>
        <fullName evidence="3">Reverse transcriptase/retrotransposon-derived protein RNase H-like domain-containing protein</fullName>
    </recommendedName>
</protein>
<dbReference type="Proteomes" id="UP000663873">
    <property type="component" value="Unassembled WGS sequence"/>
</dbReference>
<keyword evidence="2" id="KW-1185">Reference proteome</keyword>
<gene>
    <name evidence="1" type="ORF">UJA718_LOCUS44217</name>
</gene>
<feature type="non-terminal residue" evidence="1">
    <location>
        <position position="1"/>
    </location>
</feature>
<evidence type="ECO:0000313" key="1">
    <source>
        <dbReference type="EMBL" id="CAF4869629.1"/>
    </source>
</evidence>
<dbReference type="SUPFAM" id="SSF56672">
    <property type="entry name" value="DNA/RNA polymerases"/>
    <property type="match status" value="1"/>
</dbReference>
<comment type="caution">
    <text evidence="1">The sequence shown here is derived from an EMBL/GenBank/DDBJ whole genome shotgun (WGS) entry which is preliminary data.</text>
</comment>
<evidence type="ECO:0008006" key="3">
    <source>
        <dbReference type="Google" id="ProtNLM"/>
    </source>
</evidence>
<dbReference type="EMBL" id="CAJOBP010066934">
    <property type="protein sequence ID" value="CAF4869629.1"/>
    <property type="molecule type" value="Genomic_DNA"/>
</dbReference>
<dbReference type="PANTHER" id="PTHR33064:SF37">
    <property type="entry name" value="RIBONUCLEASE H"/>
    <property type="match status" value="1"/>
</dbReference>
<name>A0A821TA40_9BILA</name>
<dbReference type="FunFam" id="3.30.70.270:FF:000020">
    <property type="entry name" value="Transposon Tf2-6 polyprotein-like Protein"/>
    <property type="match status" value="1"/>
</dbReference>
<dbReference type="Gene3D" id="3.30.70.270">
    <property type="match status" value="1"/>
</dbReference>
<reference evidence="1" key="1">
    <citation type="submission" date="2021-02" db="EMBL/GenBank/DDBJ databases">
        <authorList>
            <person name="Nowell W R."/>
        </authorList>
    </citation>
    <scope>NUCLEOTIDE SEQUENCE</scope>
</reference>
<dbReference type="InterPro" id="IPR043128">
    <property type="entry name" value="Rev_trsase/Diguanyl_cyclase"/>
</dbReference>
<dbReference type="InterPro" id="IPR051320">
    <property type="entry name" value="Viral_Replic_Matur_Polypro"/>
</dbReference>
<proteinExistence type="predicted"/>
<dbReference type="AlphaFoldDB" id="A0A821TA40"/>
<sequence>GHTISTQGVKPLQERIEKILNIPQPTSLHQANAFIGAIGWYRKFIKDYTKIAAPILAVTNLTKQNKFKFKWDTPQKEAFNQLKIAITSQPLF</sequence>
<organism evidence="1 2">
    <name type="scientific">Rotaria socialis</name>
    <dbReference type="NCBI Taxonomy" id="392032"/>
    <lineage>
        <taxon>Eukaryota</taxon>
        <taxon>Metazoa</taxon>
        <taxon>Spiralia</taxon>
        <taxon>Gnathifera</taxon>
        <taxon>Rotifera</taxon>
        <taxon>Eurotatoria</taxon>
        <taxon>Bdelloidea</taxon>
        <taxon>Philodinida</taxon>
        <taxon>Philodinidae</taxon>
        <taxon>Rotaria</taxon>
    </lineage>
</organism>